<keyword evidence="3" id="KW-1185">Reference proteome</keyword>
<organism evidence="2 3">
    <name type="scientific">Brassica napus</name>
    <name type="common">Rape</name>
    <dbReference type="NCBI Taxonomy" id="3708"/>
    <lineage>
        <taxon>Eukaryota</taxon>
        <taxon>Viridiplantae</taxon>
        <taxon>Streptophyta</taxon>
        <taxon>Embryophyta</taxon>
        <taxon>Tracheophyta</taxon>
        <taxon>Spermatophyta</taxon>
        <taxon>Magnoliopsida</taxon>
        <taxon>eudicotyledons</taxon>
        <taxon>Gunneridae</taxon>
        <taxon>Pentapetalae</taxon>
        <taxon>rosids</taxon>
        <taxon>malvids</taxon>
        <taxon>Brassicales</taxon>
        <taxon>Brassicaceae</taxon>
        <taxon>Brassiceae</taxon>
        <taxon>Brassica</taxon>
    </lineage>
</organism>
<reference evidence="2 3" key="1">
    <citation type="journal article" date="2014" name="Science">
        <title>Plant genetics. Early allopolyploid evolution in the post-Neolithic Brassica napus oilseed genome.</title>
        <authorList>
            <person name="Chalhoub B."/>
            <person name="Denoeud F."/>
            <person name="Liu S."/>
            <person name="Parkin I.A."/>
            <person name="Tang H."/>
            <person name="Wang X."/>
            <person name="Chiquet J."/>
            <person name="Belcram H."/>
            <person name="Tong C."/>
            <person name="Samans B."/>
            <person name="Correa M."/>
            <person name="Da Silva C."/>
            <person name="Just J."/>
            <person name="Falentin C."/>
            <person name="Koh C.S."/>
            <person name="Le Clainche I."/>
            <person name="Bernard M."/>
            <person name="Bento P."/>
            <person name="Noel B."/>
            <person name="Labadie K."/>
            <person name="Alberti A."/>
            <person name="Charles M."/>
            <person name="Arnaud D."/>
            <person name="Guo H."/>
            <person name="Daviaud C."/>
            <person name="Alamery S."/>
            <person name="Jabbari K."/>
            <person name="Zhao M."/>
            <person name="Edger P.P."/>
            <person name="Chelaifa H."/>
            <person name="Tack D."/>
            <person name="Lassalle G."/>
            <person name="Mestiri I."/>
            <person name="Schnel N."/>
            <person name="Le Paslier M.C."/>
            <person name="Fan G."/>
            <person name="Renault V."/>
            <person name="Bayer P.E."/>
            <person name="Golicz A.A."/>
            <person name="Manoli S."/>
            <person name="Lee T.H."/>
            <person name="Thi V.H."/>
            <person name="Chalabi S."/>
            <person name="Hu Q."/>
            <person name="Fan C."/>
            <person name="Tollenaere R."/>
            <person name="Lu Y."/>
            <person name="Battail C."/>
            <person name="Shen J."/>
            <person name="Sidebottom C.H."/>
            <person name="Wang X."/>
            <person name="Canaguier A."/>
            <person name="Chauveau A."/>
            <person name="Berard A."/>
            <person name="Deniot G."/>
            <person name="Guan M."/>
            <person name="Liu Z."/>
            <person name="Sun F."/>
            <person name="Lim Y.P."/>
            <person name="Lyons E."/>
            <person name="Town C.D."/>
            <person name="Bancroft I."/>
            <person name="Wang X."/>
            <person name="Meng J."/>
            <person name="Ma J."/>
            <person name="Pires J.C."/>
            <person name="King G.J."/>
            <person name="Brunel D."/>
            <person name="Delourme R."/>
            <person name="Renard M."/>
            <person name="Aury J.M."/>
            <person name="Adams K.L."/>
            <person name="Batley J."/>
            <person name="Snowdon R.J."/>
            <person name="Tost J."/>
            <person name="Edwards D."/>
            <person name="Zhou Y."/>
            <person name="Hua W."/>
            <person name="Sharpe A.G."/>
            <person name="Paterson A.H."/>
            <person name="Guan C."/>
            <person name="Wincker P."/>
        </authorList>
    </citation>
    <scope>NUCLEOTIDE SEQUENCE [LARGE SCALE GENOMIC DNA]</scope>
    <source>
        <strain evidence="3">cv. Darmor-bzh</strain>
    </source>
</reference>
<feature type="region of interest" description="Disordered" evidence="1">
    <location>
        <begin position="108"/>
        <end position="149"/>
    </location>
</feature>
<evidence type="ECO:0000313" key="3">
    <source>
        <dbReference type="Proteomes" id="UP000028999"/>
    </source>
</evidence>
<gene>
    <name evidence="2" type="primary">BnaA06g19680D</name>
    <name evidence="2" type="ORF">GSBRNA2T00046511001</name>
</gene>
<dbReference type="EMBL" id="LK032264">
    <property type="protein sequence ID" value="CDY30945.1"/>
    <property type="molecule type" value="Genomic_DNA"/>
</dbReference>
<accession>A0A078GWS8</accession>
<dbReference type="PaxDb" id="3708-A0A078GWS8"/>
<feature type="region of interest" description="Disordered" evidence="1">
    <location>
        <begin position="74"/>
        <end position="94"/>
    </location>
</feature>
<dbReference type="Gramene" id="CDY30945">
    <property type="protein sequence ID" value="CDY30945"/>
    <property type="gene ID" value="GSBRNA2T00046511001"/>
</dbReference>
<dbReference type="AlphaFoldDB" id="A0A078GWS8"/>
<name>A0A078GWS8_BRANA</name>
<dbReference type="Proteomes" id="UP000028999">
    <property type="component" value="Unassembled WGS sequence"/>
</dbReference>
<proteinExistence type="predicted"/>
<dbReference type="OMA" id="CTCTHAR"/>
<protein>
    <submittedName>
        <fullName evidence="2">BnaA06g19680D protein</fullName>
    </submittedName>
</protein>
<feature type="compositionally biased region" description="Basic and acidic residues" evidence="1">
    <location>
        <begin position="127"/>
        <end position="137"/>
    </location>
</feature>
<sequence length="346" mass="37751">MFAIGDEPLGIRVTPYHKPSCISKILNALEEEEARFVRESPFGKLIEIAEKPTLSGRLGSFLFSRLLKIRKKHEVDGASSGSEAESEEDEESGVNVVSIISDGADLPNFVSDVGSDDEEDGGATKADVSRMHDEAVKENNNQKTARANRKLPATEGIDAEYVASIKKMEDLLRNSQKEILDSMTKYCTCTHARLPVDARPDNTGKSNVPGGDTTSFVVSDIIQEAMRFANKESTHTRQDPLEAYMFNEEADDIGEVVAGQDTVTNRNADGEDTVEHVIAPPLNSTETSMEDPTNVVNANQVLVSDLKEEVSEMRSDMVGLAKQLDYSQHMLQMSAKGSSTGCCSIL</sequence>
<evidence type="ECO:0000313" key="2">
    <source>
        <dbReference type="EMBL" id="CDY30945.1"/>
    </source>
</evidence>
<evidence type="ECO:0000256" key="1">
    <source>
        <dbReference type="SAM" id="MobiDB-lite"/>
    </source>
</evidence>